<evidence type="ECO:0000256" key="4">
    <source>
        <dbReference type="ARBA" id="ARBA00054668"/>
    </source>
</evidence>
<proteinExistence type="inferred from homology"/>
<dbReference type="HOGENOM" id="CLU_156026_3_0_1"/>
<accession>A0A0C7N7H8</accession>
<keyword evidence="8" id="KW-1185">Reference proteome</keyword>
<organism evidence="7 8">
    <name type="scientific">Lachancea lanzarotensis</name>
    <dbReference type="NCBI Taxonomy" id="1245769"/>
    <lineage>
        <taxon>Eukaryota</taxon>
        <taxon>Fungi</taxon>
        <taxon>Dikarya</taxon>
        <taxon>Ascomycota</taxon>
        <taxon>Saccharomycotina</taxon>
        <taxon>Saccharomycetes</taxon>
        <taxon>Saccharomycetales</taxon>
        <taxon>Saccharomycetaceae</taxon>
        <taxon>Lachancea</taxon>
    </lineage>
</organism>
<keyword evidence="1" id="KW-0646">Protease inhibitor</keyword>
<dbReference type="InterPro" id="IPR052471">
    <property type="entry name" value="PBI_I9"/>
</dbReference>
<comment type="function">
    <text evidence="4">Cytosolic inhibitor of vacuolar proteinase B (yscB), probably regulating protease B activity during limited proteolysis. PBI2 is a component of the LMA1 complex, which is involved in the facilitation of vesicle fusion such as homotypic vacuole and ER-derived COPII vesicle fusion with the Golgi.</text>
</comment>
<dbReference type="GO" id="GO:0004867">
    <property type="term" value="F:serine-type endopeptidase inhibitor activity"/>
    <property type="evidence" value="ECO:0007669"/>
    <property type="project" value="UniProtKB-KW"/>
</dbReference>
<keyword evidence="2" id="KW-0722">Serine protease inhibitor</keyword>
<reference evidence="7 8" key="1">
    <citation type="submission" date="2014-12" db="EMBL/GenBank/DDBJ databases">
        <authorList>
            <person name="Neuveglise Cecile"/>
        </authorList>
    </citation>
    <scope>NUCLEOTIDE SEQUENCE [LARGE SCALE GENOMIC DNA]</scope>
    <source>
        <strain evidence="7 8">CBS 12615</strain>
    </source>
</reference>
<feature type="domain" description="Inhibitor I9" evidence="6">
    <location>
        <begin position="5"/>
        <end position="75"/>
    </location>
</feature>
<dbReference type="SUPFAM" id="SSF54897">
    <property type="entry name" value="Protease propeptides/inhibitors"/>
    <property type="match status" value="1"/>
</dbReference>
<dbReference type="Pfam" id="PF05922">
    <property type="entry name" value="Inhibitor_I9"/>
    <property type="match status" value="1"/>
</dbReference>
<evidence type="ECO:0000256" key="5">
    <source>
        <dbReference type="ARBA" id="ARBA00062658"/>
    </source>
</evidence>
<dbReference type="PANTHER" id="PTHR28288">
    <property type="entry name" value="PROTEASE B INHIBITOR 2"/>
    <property type="match status" value="1"/>
</dbReference>
<dbReference type="GO" id="GO:0030162">
    <property type="term" value="P:regulation of proteolysis"/>
    <property type="evidence" value="ECO:0007669"/>
    <property type="project" value="EnsemblFungi"/>
</dbReference>
<dbReference type="EMBL" id="LN736362">
    <property type="protein sequence ID" value="CEP61375.1"/>
    <property type="molecule type" value="Genomic_DNA"/>
</dbReference>
<dbReference type="Proteomes" id="UP000054304">
    <property type="component" value="Unassembled WGS sequence"/>
</dbReference>
<gene>
    <name evidence="7" type="ORF">LALA0_S03e01464g</name>
</gene>
<dbReference type="AlphaFoldDB" id="A0A0C7N7H8"/>
<dbReference type="PANTHER" id="PTHR28288:SF2">
    <property type="entry name" value="PROTEASE B INHIBITOR 2"/>
    <property type="match status" value="1"/>
</dbReference>
<dbReference type="GO" id="GO:0042144">
    <property type="term" value="P:vacuole fusion, non-autophagic"/>
    <property type="evidence" value="ECO:0007669"/>
    <property type="project" value="EnsemblFungi"/>
</dbReference>
<evidence type="ECO:0000313" key="8">
    <source>
        <dbReference type="Proteomes" id="UP000054304"/>
    </source>
</evidence>
<dbReference type="Gene3D" id="3.30.70.80">
    <property type="entry name" value="Peptidase S8 propeptide/proteinase inhibitor I9"/>
    <property type="match status" value="1"/>
</dbReference>
<dbReference type="RefSeq" id="XP_022627609.1">
    <property type="nucleotide sequence ID" value="XM_022773102.1"/>
</dbReference>
<comment type="similarity">
    <text evidence="3">Belongs to the protease inhibitor I9 family.</text>
</comment>
<evidence type="ECO:0000256" key="3">
    <source>
        <dbReference type="ARBA" id="ARBA00038069"/>
    </source>
</evidence>
<evidence type="ECO:0000256" key="2">
    <source>
        <dbReference type="ARBA" id="ARBA00022900"/>
    </source>
</evidence>
<dbReference type="InterPro" id="IPR037045">
    <property type="entry name" value="S8pro/Inhibitor_I9_sf"/>
</dbReference>
<sequence>MTAKTFIVTLKDQVTEPDVSSIKKSFTDLGGKIIHEFSLIKGFTVKVPEIGIDSIKEKHGNHIANIEEDQEVHTQA</sequence>
<evidence type="ECO:0000256" key="1">
    <source>
        <dbReference type="ARBA" id="ARBA00022690"/>
    </source>
</evidence>
<dbReference type="FunFam" id="3.30.70.80:FF:000005">
    <property type="entry name" value="Proteinase inhibitor I2B"/>
    <property type="match status" value="1"/>
</dbReference>
<dbReference type="OrthoDB" id="5518345at2759"/>
<dbReference type="InterPro" id="IPR010259">
    <property type="entry name" value="S8pro/Inhibitor_I9"/>
</dbReference>
<protein>
    <submittedName>
        <fullName evidence="7">LALA0S03e01464g1_1</fullName>
    </submittedName>
</protein>
<evidence type="ECO:0000313" key="7">
    <source>
        <dbReference type="EMBL" id="CEP61375.1"/>
    </source>
</evidence>
<name>A0A0C7N7H8_9SACH</name>
<dbReference type="GO" id="GO:0005829">
    <property type="term" value="C:cytosol"/>
    <property type="evidence" value="ECO:0007669"/>
    <property type="project" value="EnsemblFungi"/>
</dbReference>
<comment type="subunit">
    <text evidence="5">Part of the heterodimeric LMA1 complex together with the thioredoxin II/TRX2. LMA1 binds to the ATPase SEC18.</text>
</comment>
<dbReference type="GeneID" id="34684798"/>
<evidence type="ECO:0000259" key="6">
    <source>
        <dbReference type="Pfam" id="PF05922"/>
    </source>
</evidence>